<sequence length="366" mass="37806">MGNAVNSGRPGRRAGAAVLAALVAGLMPAQAARAGGPPLPVQIVTVHQSADLRRFTLTGEIAARHMLTASFADSGRIVALPVSEGDHVAKGAVLARLDSVQQEQALLSAKAALSSAGANARKAREDADRQDGLLERGATTRSARDAAADQLRAAEAGVAQAQADLDRARKALADTELRAPAEATVIGKMAELGQVVGAAQPVLRLALGQQYDAIFQLPEAVPATLDVHPTQVTLSPVGRPDETVVGLPRLISPLVDPAQGTVKVTVGMPSLPKGMHIGDPVVGTVVLRDPPRVMLPWSAITATASGPAVWIVDPGTRAVSLRQVQILRYETGRIVLSGGLKDGQQVVGLGASLLYPGRIVRGVGEK</sequence>
<dbReference type="Gene3D" id="2.40.50.100">
    <property type="match status" value="1"/>
</dbReference>
<feature type="chain" id="PRO_5043041629" evidence="3">
    <location>
        <begin position="32"/>
        <end position="366"/>
    </location>
</feature>
<dbReference type="Gene3D" id="1.10.287.470">
    <property type="entry name" value="Helix hairpin bin"/>
    <property type="match status" value="1"/>
</dbReference>
<dbReference type="PANTHER" id="PTHR30469:SF38">
    <property type="entry name" value="HLYD FAMILY SECRETION PROTEIN"/>
    <property type="match status" value="1"/>
</dbReference>
<dbReference type="PANTHER" id="PTHR30469">
    <property type="entry name" value="MULTIDRUG RESISTANCE PROTEIN MDTA"/>
    <property type="match status" value="1"/>
</dbReference>
<reference evidence="5" key="1">
    <citation type="journal article" date="2014" name="Int. J. Syst. Evol. Microbiol.">
        <title>Complete genome sequence of Corynebacterium casei LMG S-19264T (=DSM 44701T), isolated from a smear-ripened cheese.</title>
        <authorList>
            <consortium name="US DOE Joint Genome Institute (JGI-PGF)"/>
            <person name="Walter F."/>
            <person name="Albersmeier A."/>
            <person name="Kalinowski J."/>
            <person name="Ruckert C."/>
        </authorList>
    </citation>
    <scope>NUCLEOTIDE SEQUENCE</scope>
    <source>
        <strain evidence="5">CGMCC 1.10859</strain>
    </source>
</reference>
<dbReference type="NCBIfam" id="TIGR01730">
    <property type="entry name" value="RND_mfp"/>
    <property type="match status" value="1"/>
</dbReference>
<gene>
    <name evidence="5" type="ORF">GCM10008024_09090</name>
    <name evidence="6" type="ORF">SAMN05444006_103183</name>
</gene>
<dbReference type="GO" id="GO:1990281">
    <property type="term" value="C:efflux pump complex"/>
    <property type="evidence" value="ECO:0007669"/>
    <property type="project" value="TreeGrafter"/>
</dbReference>
<protein>
    <submittedName>
        <fullName evidence="5">Acriflavin resistance protein</fullName>
    </submittedName>
    <submittedName>
        <fullName evidence="6">RND family efflux transporter, MFP subunit</fullName>
    </submittedName>
</protein>
<dbReference type="AlphaFoldDB" id="A0AAN4UPA1"/>
<reference evidence="5" key="3">
    <citation type="submission" date="2023-06" db="EMBL/GenBank/DDBJ databases">
        <authorList>
            <person name="Sun Q."/>
            <person name="Zhou Y."/>
        </authorList>
    </citation>
    <scope>NUCLEOTIDE SEQUENCE</scope>
    <source>
        <strain evidence="5">CGMCC 1.10859</strain>
    </source>
</reference>
<feature type="region of interest" description="Disordered" evidence="2">
    <location>
        <begin position="118"/>
        <end position="147"/>
    </location>
</feature>
<dbReference type="SUPFAM" id="SSF111369">
    <property type="entry name" value="HlyD-like secretion proteins"/>
    <property type="match status" value="1"/>
</dbReference>
<reference evidence="6 7" key="2">
    <citation type="submission" date="2016-10" db="EMBL/GenBank/DDBJ databases">
        <authorList>
            <person name="Varghese N."/>
            <person name="Submissions S."/>
        </authorList>
    </citation>
    <scope>NUCLEOTIDE SEQUENCE [LARGE SCALE GENOMIC DNA]</scope>
    <source>
        <strain evidence="6 7">DSM 24802</strain>
    </source>
</reference>
<evidence type="ECO:0000313" key="5">
    <source>
        <dbReference type="EMBL" id="GHD99829.1"/>
    </source>
</evidence>
<evidence type="ECO:0000313" key="6">
    <source>
        <dbReference type="EMBL" id="SDW42596.1"/>
    </source>
</evidence>
<dbReference type="RefSeq" id="WP_051646053.1">
    <property type="nucleotide sequence ID" value="NZ_BNAB01000003.1"/>
</dbReference>
<comment type="caution">
    <text evidence="5">The sequence shown here is derived from an EMBL/GenBank/DDBJ whole genome shotgun (WGS) entry which is preliminary data.</text>
</comment>
<evidence type="ECO:0000313" key="7">
    <source>
        <dbReference type="Proteomes" id="UP000199541"/>
    </source>
</evidence>
<dbReference type="InterPro" id="IPR058647">
    <property type="entry name" value="BSH_CzcB-like"/>
</dbReference>
<dbReference type="Proteomes" id="UP000634647">
    <property type="component" value="Unassembled WGS sequence"/>
</dbReference>
<dbReference type="Gene3D" id="2.40.30.170">
    <property type="match status" value="1"/>
</dbReference>
<keyword evidence="3" id="KW-0732">Signal</keyword>
<dbReference type="GO" id="GO:0015562">
    <property type="term" value="F:efflux transmembrane transporter activity"/>
    <property type="evidence" value="ECO:0007669"/>
    <property type="project" value="TreeGrafter"/>
</dbReference>
<evidence type="ECO:0000256" key="2">
    <source>
        <dbReference type="SAM" id="MobiDB-lite"/>
    </source>
</evidence>
<dbReference type="Proteomes" id="UP000199541">
    <property type="component" value="Unassembled WGS sequence"/>
</dbReference>
<comment type="similarity">
    <text evidence="1">Belongs to the membrane fusion protein (MFP) (TC 8.A.1) family.</text>
</comment>
<evidence type="ECO:0000256" key="3">
    <source>
        <dbReference type="SAM" id="SignalP"/>
    </source>
</evidence>
<evidence type="ECO:0000313" key="8">
    <source>
        <dbReference type="Proteomes" id="UP000634647"/>
    </source>
</evidence>
<dbReference type="EMBL" id="BNAB01000003">
    <property type="protein sequence ID" value="GHD99829.1"/>
    <property type="molecule type" value="Genomic_DNA"/>
</dbReference>
<dbReference type="Pfam" id="PF25973">
    <property type="entry name" value="BSH_CzcB"/>
    <property type="match status" value="1"/>
</dbReference>
<dbReference type="EMBL" id="FNOB01000003">
    <property type="protein sequence ID" value="SDW42596.1"/>
    <property type="molecule type" value="Genomic_DNA"/>
</dbReference>
<accession>A0AAN4UPA1</accession>
<feature type="domain" description="CzcB-like barrel-sandwich hybrid" evidence="4">
    <location>
        <begin position="74"/>
        <end position="206"/>
    </location>
</feature>
<evidence type="ECO:0000259" key="4">
    <source>
        <dbReference type="Pfam" id="PF25973"/>
    </source>
</evidence>
<name>A0AAN4UPA1_9RHOB</name>
<organism evidence="5 8">
    <name type="scientific">Allgaiera indica</name>
    <dbReference type="NCBI Taxonomy" id="765699"/>
    <lineage>
        <taxon>Bacteria</taxon>
        <taxon>Pseudomonadati</taxon>
        <taxon>Pseudomonadota</taxon>
        <taxon>Alphaproteobacteria</taxon>
        <taxon>Rhodobacterales</taxon>
        <taxon>Paracoccaceae</taxon>
        <taxon>Allgaiera</taxon>
    </lineage>
</organism>
<keyword evidence="7" id="KW-1185">Reference proteome</keyword>
<feature type="compositionally biased region" description="Basic and acidic residues" evidence="2">
    <location>
        <begin position="122"/>
        <end position="134"/>
    </location>
</feature>
<proteinExistence type="inferred from homology"/>
<dbReference type="Gene3D" id="2.40.420.20">
    <property type="match status" value="1"/>
</dbReference>
<evidence type="ECO:0000256" key="1">
    <source>
        <dbReference type="ARBA" id="ARBA00009477"/>
    </source>
</evidence>
<dbReference type="InterPro" id="IPR006143">
    <property type="entry name" value="RND_pump_MFP"/>
</dbReference>
<feature type="signal peptide" evidence="3">
    <location>
        <begin position="1"/>
        <end position="31"/>
    </location>
</feature>